<gene>
    <name evidence="1" type="ORF">N180_00650</name>
</gene>
<dbReference type="Gene3D" id="3.40.50.300">
    <property type="entry name" value="P-loop containing nucleotide triphosphate hydrolases"/>
    <property type="match status" value="1"/>
</dbReference>
<comment type="caution">
    <text evidence="1">The sequence shown here is derived from an EMBL/GenBank/DDBJ whole genome shotgun (WGS) entry which is preliminary data.</text>
</comment>
<dbReference type="eggNOG" id="ENOG502ZDY4">
    <property type="taxonomic scope" value="Bacteria"/>
</dbReference>
<name>A0A081PBV7_9SPHI</name>
<dbReference type="OrthoDB" id="384098at2"/>
<proteinExistence type="predicted"/>
<dbReference type="SUPFAM" id="SSF53795">
    <property type="entry name" value="PEP carboxykinase-like"/>
    <property type="match status" value="1"/>
</dbReference>
<dbReference type="InterPro" id="IPR027417">
    <property type="entry name" value="P-loop_NTPase"/>
</dbReference>
<sequence>MVNHIQQDVMPQKATYQVAGLYLELVFPAMLKRAEILPSFEPFLEEHGINEKCICSIELTFQDVSVQNEDGKLLSDLSVVWGDNFRFYESEYCYTTTIWSEFDDGFWKMKSSKDFSHSVIYLVNRKEAINNALSWLVMVAFGQACLLYNTILIHASAISKSGEGYAFLGKSGTGKSTHSRLWLENIQGTQLLNDDNPAVRLENDGHVYIYGTPWSGKTSCYKNIKVRLQAFVRLKQSLYNRLTQKKGMAAFVCVLPSCTAIRWNNRLFTAMSNTVEHVLQRVMIAELECLPDREAALLCYREILKIDKQSLQNSGYQEVTGTKN</sequence>
<reference evidence="1 2" key="1">
    <citation type="journal article" date="1992" name="Int. J. Syst. Bacteriol.">
        <title>Sphingobacterium antarcticus sp. nov. a Psychrotrophic Bacterium from the Soils of Schirmacher Oasis, Antarctica.</title>
        <authorList>
            <person name="Shivaji S."/>
            <person name="Ray M.K."/>
            <person name="Rao N.S."/>
            <person name="Saiserr L."/>
            <person name="Jagannadham M.V."/>
            <person name="Kumar G.S."/>
            <person name="Reddy G."/>
            <person name="Bhargava P.M."/>
        </authorList>
    </citation>
    <scope>NUCLEOTIDE SEQUENCE [LARGE SCALE GENOMIC DNA]</scope>
    <source>
        <strain evidence="1 2">4BY</strain>
    </source>
</reference>
<protein>
    <recommendedName>
        <fullName evidence="3">Phosphoenolpyruvate carboxykinase</fullName>
    </recommendedName>
</protein>
<dbReference type="Proteomes" id="UP000028007">
    <property type="component" value="Unassembled WGS sequence"/>
</dbReference>
<dbReference type="AlphaFoldDB" id="A0A081PBV7"/>
<evidence type="ECO:0008006" key="3">
    <source>
        <dbReference type="Google" id="ProtNLM"/>
    </source>
</evidence>
<accession>A0A081PBV7</accession>
<dbReference type="EMBL" id="JNFF01000117">
    <property type="protein sequence ID" value="KEQ28180.1"/>
    <property type="molecule type" value="Genomic_DNA"/>
</dbReference>
<keyword evidence="2" id="KW-1185">Reference proteome</keyword>
<evidence type="ECO:0000313" key="2">
    <source>
        <dbReference type="Proteomes" id="UP000028007"/>
    </source>
</evidence>
<dbReference type="RefSeq" id="WP_051760287.1">
    <property type="nucleotide sequence ID" value="NZ_JNFF01000117.1"/>
</dbReference>
<evidence type="ECO:0000313" key="1">
    <source>
        <dbReference type="EMBL" id="KEQ28180.1"/>
    </source>
</evidence>
<organism evidence="1 2">
    <name type="scientific">Pedobacter antarcticus 4BY</name>
    <dbReference type="NCBI Taxonomy" id="1358423"/>
    <lineage>
        <taxon>Bacteria</taxon>
        <taxon>Pseudomonadati</taxon>
        <taxon>Bacteroidota</taxon>
        <taxon>Sphingobacteriia</taxon>
        <taxon>Sphingobacteriales</taxon>
        <taxon>Sphingobacteriaceae</taxon>
        <taxon>Pedobacter</taxon>
    </lineage>
</organism>